<feature type="transmembrane region" description="Helical" evidence="1">
    <location>
        <begin position="38"/>
        <end position="59"/>
    </location>
</feature>
<evidence type="ECO:0000313" key="2">
    <source>
        <dbReference type="EMBL" id="SFZ88672.1"/>
    </source>
</evidence>
<dbReference type="AlphaFoldDB" id="A0A1K2I8U3"/>
<feature type="transmembrane region" description="Helical" evidence="1">
    <location>
        <begin position="6"/>
        <end position="26"/>
    </location>
</feature>
<gene>
    <name evidence="2" type="ORF">LREN565_1785</name>
</gene>
<dbReference type="EMBL" id="LT634362">
    <property type="protein sequence ID" value="SFZ88672.1"/>
    <property type="molecule type" value="Genomic_DNA"/>
</dbReference>
<protein>
    <submittedName>
        <fullName evidence="2">Uncharacterized protein</fullName>
    </submittedName>
</protein>
<reference evidence="2" key="1">
    <citation type="submission" date="2016-11" db="EMBL/GenBank/DDBJ databases">
        <authorList>
            <person name="Jaros S."/>
            <person name="Januszkiewicz K."/>
            <person name="Wedrychowicz H."/>
        </authorList>
    </citation>
    <scope>NUCLEOTIDE SEQUENCE</scope>
    <source>
        <strain evidence="2">ACA-DC 565</strain>
    </source>
</reference>
<organism evidence="2">
    <name type="scientific">Loigolactobacillus rennini</name>
    <dbReference type="NCBI Taxonomy" id="238013"/>
    <lineage>
        <taxon>Bacteria</taxon>
        <taxon>Bacillati</taxon>
        <taxon>Bacillota</taxon>
        <taxon>Bacilli</taxon>
        <taxon>Lactobacillales</taxon>
        <taxon>Lactobacillaceae</taxon>
        <taxon>Loigolactobacillus</taxon>
    </lineage>
</organism>
<accession>A0A1K2I8U3</accession>
<name>A0A1K2I8U3_9LACO</name>
<keyword evidence="1" id="KW-0812">Transmembrane</keyword>
<proteinExistence type="predicted"/>
<keyword evidence="1" id="KW-1133">Transmembrane helix</keyword>
<keyword evidence="1" id="KW-0472">Membrane</keyword>
<evidence type="ECO:0000256" key="1">
    <source>
        <dbReference type="SAM" id="Phobius"/>
    </source>
</evidence>
<sequence>MVTLFVVLFYAMLLVFVGLIGYRIYLLIQHEQKRGPLVSRYILYAAALAMLCAIIIGILNR</sequence>